<dbReference type="Proteomes" id="UP001265700">
    <property type="component" value="Unassembled WGS sequence"/>
</dbReference>
<evidence type="ECO:0000313" key="2">
    <source>
        <dbReference type="EMBL" id="MDR7152016.1"/>
    </source>
</evidence>
<dbReference type="Gene3D" id="3.60.21.10">
    <property type="match status" value="2"/>
</dbReference>
<dbReference type="EMBL" id="JAVDWU010000009">
    <property type="protein sequence ID" value="MDR7152016.1"/>
    <property type="molecule type" value="Genomic_DNA"/>
</dbReference>
<accession>A0ABU1WRU8</accession>
<dbReference type="PANTHER" id="PTHR37844:SF2">
    <property type="entry name" value="SER_THR PROTEIN PHOSPHATASE SUPERFAMILY (AFU_ORTHOLOGUE AFUA_1G14840)"/>
    <property type="match status" value="1"/>
</dbReference>
<name>A0ABU1WRU8_9BURK</name>
<gene>
    <name evidence="2" type="ORF">J2W49_003992</name>
</gene>
<sequence length="267" mass="30284">MKLLILSDLHLDFAKFSPVHNNRRIDDGVDLVVLAGDIAEGDSGIRWARETFVTKEIAYVAGNHEYYEWHLENHLERMRSTAKRMGVHFLERDTLELGGCRFLGTTLWTDFEFFGAHKREEAIAEAELYMNDYSEILTSVDLETGGRLSMARKARAVDTTRLHQESVAWLDSQLSAGDPSKTVVITHHAPHKNSVHPRYADDLLTAAYASDLSHLVGRNPLWIHGHMHDSSDYQVDGTRVVCNARGYMHKDGSPENRMFNPRGVIEV</sequence>
<comment type="caution">
    <text evidence="2">The sequence shown here is derived from an EMBL/GenBank/DDBJ whole genome shotgun (WGS) entry which is preliminary data.</text>
</comment>
<evidence type="ECO:0000313" key="3">
    <source>
        <dbReference type="Proteomes" id="UP001265700"/>
    </source>
</evidence>
<protein>
    <submittedName>
        <fullName evidence="2">Phosphodiesterase</fullName>
    </submittedName>
</protein>
<dbReference type="InterPro" id="IPR004843">
    <property type="entry name" value="Calcineurin-like_PHP"/>
</dbReference>
<evidence type="ECO:0000259" key="1">
    <source>
        <dbReference type="Pfam" id="PF00149"/>
    </source>
</evidence>
<dbReference type="RefSeq" id="WP_310320344.1">
    <property type="nucleotide sequence ID" value="NZ_JAVDWU010000009.1"/>
</dbReference>
<reference evidence="2 3" key="1">
    <citation type="submission" date="2023-07" db="EMBL/GenBank/DDBJ databases">
        <title>Sorghum-associated microbial communities from plants grown in Nebraska, USA.</title>
        <authorList>
            <person name="Schachtman D."/>
        </authorList>
    </citation>
    <scope>NUCLEOTIDE SEQUENCE [LARGE SCALE GENOMIC DNA]</scope>
    <source>
        <strain evidence="2 3">4249</strain>
    </source>
</reference>
<dbReference type="InterPro" id="IPR029052">
    <property type="entry name" value="Metallo-depent_PP-like"/>
</dbReference>
<keyword evidence="3" id="KW-1185">Reference proteome</keyword>
<proteinExistence type="predicted"/>
<dbReference type="Pfam" id="PF00149">
    <property type="entry name" value="Metallophos"/>
    <property type="match status" value="1"/>
</dbReference>
<dbReference type="SUPFAM" id="SSF56300">
    <property type="entry name" value="Metallo-dependent phosphatases"/>
    <property type="match status" value="1"/>
</dbReference>
<feature type="domain" description="Calcineurin-like phosphoesterase" evidence="1">
    <location>
        <begin position="1"/>
        <end position="229"/>
    </location>
</feature>
<organism evidence="2 3">
    <name type="scientific">Hydrogenophaga palleronii</name>
    <dbReference type="NCBI Taxonomy" id="65655"/>
    <lineage>
        <taxon>Bacteria</taxon>
        <taxon>Pseudomonadati</taxon>
        <taxon>Pseudomonadota</taxon>
        <taxon>Betaproteobacteria</taxon>
        <taxon>Burkholderiales</taxon>
        <taxon>Comamonadaceae</taxon>
        <taxon>Hydrogenophaga</taxon>
    </lineage>
</organism>
<dbReference type="PANTHER" id="PTHR37844">
    <property type="entry name" value="SER/THR PROTEIN PHOSPHATASE SUPERFAMILY (AFU_ORTHOLOGUE AFUA_1G14840)"/>
    <property type="match status" value="1"/>
</dbReference>